<dbReference type="InterPro" id="IPR013783">
    <property type="entry name" value="Ig-like_fold"/>
</dbReference>
<gene>
    <name evidence="2" type="ORF">Q604_UNBC15632G0001</name>
</gene>
<dbReference type="AlphaFoldDB" id="W1XM08"/>
<dbReference type="Pfam" id="PF16738">
    <property type="entry name" value="CBM26"/>
    <property type="match status" value="1"/>
</dbReference>
<sequence length="103" mass="11595">TSKVYIQIPESWKDESGKYYDDVYVYMYGVQELAKWPGVPMEKVEGKEGLYTYTLPAGLEGSMVIFNAKGGTVQVPKDTGFKAPKDSTMIYDGEWKEYLNGTS</sequence>
<feature type="domain" description="Starch-binding module 26" evidence="1">
    <location>
        <begin position="20"/>
        <end position="76"/>
    </location>
</feature>
<proteinExistence type="predicted"/>
<evidence type="ECO:0000259" key="1">
    <source>
        <dbReference type="Pfam" id="PF16738"/>
    </source>
</evidence>
<organism evidence="2">
    <name type="scientific">human gut metagenome</name>
    <dbReference type="NCBI Taxonomy" id="408170"/>
    <lineage>
        <taxon>unclassified sequences</taxon>
        <taxon>metagenomes</taxon>
        <taxon>organismal metagenomes</taxon>
    </lineage>
</organism>
<dbReference type="EMBL" id="AZMM01015632">
    <property type="protein sequence ID" value="ETJ29844.1"/>
    <property type="molecule type" value="Genomic_DNA"/>
</dbReference>
<feature type="non-terminal residue" evidence="2">
    <location>
        <position position="1"/>
    </location>
</feature>
<protein>
    <submittedName>
        <fullName evidence="2">Alpha-amylase</fullName>
    </submittedName>
</protein>
<comment type="caution">
    <text evidence="2">The sequence shown here is derived from an EMBL/GenBank/DDBJ whole genome shotgun (WGS) entry which is preliminary data.</text>
</comment>
<feature type="non-terminal residue" evidence="2">
    <location>
        <position position="103"/>
    </location>
</feature>
<name>W1XM08_9ZZZZ</name>
<dbReference type="InterPro" id="IPR031965">
    <property type="entry name" value="CBM26"/>
</dbReference>
<reference evidence="2" key="1">
    <citation type="submission" date="2013-12" db="EMBL/GenBank/DDBJ databases">
        <title>A Varibaculum cambriense genome reconstructed from a premature infant gut community with otherwise low bacterial novelty that shifts toward anaerobic metabolism during the third week of life.</title>
        <authorList>
            <person name="Brown C.T."/>
            <person name="Sharon I."/>
            <person name="Thomas B.C."/>
            <person name="Castelle C.J."/>
            <person name="Morowitz M.J."/>
            <person name="Banfield J.F."/>
        </authorList>
    </citation>
    <scope>NUCLEOTIDE SEQUENCE</scope>
</reference>
<accession>W1XM08</accession>
<dbReference type="Gene3D" id="2.60.40.10">
    <property type="entry name" value="Immunoglobulins"/>
    <property type="match status" value="1"/>
</dbReference>
<evidence type="ECO:0000313" key="2">
    <source>
        <dbReference type="EMBL" id="ETJ29844.1"/>
    </source>
</evidence>